<dbReference type="Pfam" id="PF00892">
    <property type="entry name" value="EamA"/>
    <property type="match status" value="1"/>
</dbReference>
<keyword evidence="1" id="KW-0472">Membrane</keyword>
<keyword evidence="1" id="KW-1133">Transmembrane helix</keyword>
<keyword evidence="1" id="KW-0812">Transmembrane</keyword>
<gene>
    <name evidence="3" type="ORF">METZ01_LOCUS472759</name>
</gene>
<accession>A0A383BKK2</accession>
<feature type="domain" description="EamA" evidence="2">
    <location>
        <begin position="7"/>
        <end position="60"/>
    </location>
</feature>
<sequence>MKRSYPVFLGLLAALFFGAATPASKALLNDFHPFSLAGLLYLGAVVGVLPLLLRKGSVRAPWKLG</sequence>
<dbReference type="AlphaFoldDB" id="A0A383BKK2"/>
<name>A0A383BKK2_9ZZZZ</name>
<evidence type="ECO:0000259" key="2">
    <source>
        <dbReference type="Pfam" id="PF00892"/>
    </source>
</evidence>
<protein>
    <recommendedName>
        <fullName evidence="2">EamA domain-containing protein</fullName>
    </recommendedName>
</protein>
<dbReference type="EMBL" id="UINC01200841">
    <property type="protein sequence ID" value="SVE19905.1"/>
    <property type="molecule type" value="Genomic_DNA"/>
</dbReference>
<dbReference type="InterPro" id="IPR000620">
    <property type="entry name" value="EamA_dom"/>
</dbReference>
<feature type="non-terminal residue" evidence="3">
    <location>
        <position position="65"/>
    </location>
</feature>
<evidence type="ECO:0000313" key="3">
    <source>
        <dbReference type="EMBL" id="SVE19905.1"/>
    </source>
</evidence>
<dbReference type="GO" id="GO:0016020">
    <property type="term" value="C:membrane"/>
    <property type="evidence" value="ECO:0007669"/>
    <property type="project" value="InterPro"/>
</dbReference>
<organism evidence="3">
    <name type="scientific">marine metagenome</name>
    <dbReference type="NCBI Taxonomy" id="408172"/>
    <lineage>
        <taxon>unclassified sequences</taxon>
        <taxon>metagenomes</taxon>
        <taxon>ecological metagenomes</taxon>
    </lineage>
</organism>
<evidence type="ECO:0000256" key="1">
    <source>
        <dbReference type="SAM" id="Phobius"/>
    </source>
</evidence>
<feature type="transmembrane region" description="Helical" evidence="1">
    <location>
        <begin position="32"/>
        <end position="53"/>
    </location>
</feature>
<reference evidence="3" key="1">
    <citation type="submission" date="2018-05" db="EMBL/GenBank/DDBJ databases">
        <authorList>
            <person name="Lanie J.A."/>
            <person name="Ng W.-L."/>
            <person name="Kazmierczak K.M."/>
            <person name="Andrzejewski T.M."/>
            <person name="Davidsen T.M."/>
            <person name="Wayne K.J."/>
            <person name="Tettelin H."/>
            <person name="Glass J.I."/>
            <person name="Rusch D."/>
            <person name="Podicherti R."/>
            <person name="Tsui H.-C.T."/>
            <person name="Winkler M.E."/>
        </authorList>
    </citation>
    <scope>NUCLEOTIDE SEQUENCE</scope>
</reference>
<proteinExistence type="predicted"/>